<evidence type="ECO:0000313" key="5">
    <source>
        <dbReference type="Proteomes" id="UP000813444"/>
    </source>
</evidence>
<dbReference type="GO" id="GO:0016491">
    <property type="term" value="F:oxidoreductase activity"/>
    <property type="evidence" value="ECO:0007669"/>
    <property type="project" value="UniProtKB-KW"/>
</dbReference>
<organism evidence="4 5">
    <name type="scientific">Stachybotrys elegans</name>
    <dbReference type="NCBI Taxonomy" id="80388"/>
    <lineage>
        <taxon>Eukaryota</taxon>
        <taxon>Fungi</taxon>
        <taxon>Dikarya</taxon>
        <taxon>Ascomycota</taxon>
        <taxon>Pezizomycotina</taxon>
        <taxon>Sordariomycetes</taxon>
        <taxon>Hypocreomycetidae</taxon>
        <taxon>Hypocreales</taxon>
        <taxon>Stachybotryaceae</taxon>
        <taxon>Stachybotrys</taxon>
    </lineage>
</organism>
<protein>
    <submittedName>
        <fullName evidence="4">Uncharacterized protein</fullName>
    </submittedName>
</protein>
<dbReference type="Gene3D" id="3.40.50.720">
    <property type="entry name" value="NAD(P)-binding Rossmann-like Domain"/>
    <property type="match status" value="1"/>
</dbReference>
<accession>A0A8K0SWY5</accession>
<sequence>MAGLSVRPLRLASSRFPSATHNYFICTLTRRHFLHLLHTRPSAQRVQPPCIGVRRETVPARPFTTTLATMAPTLTQMFPPKPSFTEKNLPDLGGKVYIVTGANTGVGKELSRMLYSKNARVYIMARSQAKAEEAIVDIKRAEPKSRGALAFIPLDLSDLSTIKATVDKFLAAETKLHVLFNNAGVLNTKTPKNEVVRTAQGHEQHIGVNVIGPFLLTQLLTPTLISTAKTEPSSTVRVVWVGSSASEGFAQNRVGITPEMVADLPNKSPSVRYWVSKVGNWAHGVEYARRHKADGIVSVPLNPGNLLSDLYRDSGFPLTLMFKLLMYPPINGAYTELFAGLSPEVNIETTGKWVIPFGRVSYIKEHMEFAAKTEAEGGTGGTQKFWEWTQDQVKAYL</sequence>
<reference evidence="4" key="1">
    <citation type="journal article" date="2021" name="Nat. Commun.">
        <title>Genetic determinants of endophytism in the Arabidopsis root mycobiome.</title>
        <authorList>
            <person name="Mesny F."/>
            <person name="Miyauchi S."/>
            <person name="Thiergart T."/>
            <person name="Pickel B."/>
            <person name="Atanasova L."/>
            <person name="Karlsson M."/>
            <person name="Huettel B."/>
            <person name="Barry K.W."/>
            <person name="Haridas S."/>
            <person name="Chen C."/>
            <person name="Bauer D."/>
            <person name="Andreopoulos W."/>
            <person name="Pangilinan J."/>
            <person name="LaButti K."/>
            <person name="Riley R."/>
            <person name="Lipzen A."/>
            <person name="Clum A."/>
            <person name="Drula E."/>
            <person name="Henrissat B."/>
            <person name="Kohler A."/>
            <person name="Grigoriev I.V."/>
            <person name="Martin F.M."/>
            <person name="Hacquard S."/>
        </authorList>
    </citation>
    <scope>NUCLEOTIDE SEQUENCE</scope>
    <source>
        <strain evidence="4">MPI-CAGE-CH-0235</strain>
    </source>
</reference>
<evidence type="ECO:0000256" key="2">
    <source>
        <dbReference type="ARBA" id="ARBA00022857"/>
    </source>
</evidence>
<dbReference type="EMBL" id="JAGPNK010000003">
    <property type="protein sequence ID" value="KAH7324400.1"/>
    <property type="molecule type" value="Genomic_DNA"/>
</dbReference>
<gene>
    <name evidence="4" type="ORF">B0I35DRAFT_424084</name>
</gene>
<dbReference type="InterPro" id="IPR036291">
    <property type="entry name" value="NAD(P)-bd_dom_sf"/>
</dbReference>
<keyword evidence="3" id="KW-0560">Oxidoreductase</keyword>
<dbReference type="SUPFAM" id="SSF51735">
    <property type="entry name" value="NAD(P)-binding Rossmann-fold domains"/>
    <property type="match status" value="1"/>
</dbReference>
<dbReference type="Proteomes" id="UP000813444">
    <property type="component" value="Unassembled WGS sequence"/>
</dbReference>
<keyword evidence="5" id="KW-1185">Reference proteome</keyword>
<dbReference type="PANTHER" id="PTHR24320:SF236">
    <property type="entry name" value="SHORT-CHAIN DEHYDROGENASE-RELATED"/>
    <property type="match status" value="1"/>
</dbReference>
<keyword evidence="2" id="KW-0521">NADP</keyword>
<dbReference type="InterPro" id="IPR002347">
    <property type="entry name" value="SDR_fam"/>
</dbReference>
<dbReference type="AlphaFoldDB" id="A0A8K0SWY5"/>
<evidence type="ECO:0000313" key="4">
    <source>
        <dbReference type="EMBL" id="KAH7324400.1"/>
    </source>
</evidence>
<evidence type="ECO:0000256" key="1">
    <source>
        <dbReference type="ARBA" id="ARBA00006484"/>
    </source>
</evidence>
<name>A0A8K0SWY5_9HYPO</name>
<proteinExistence type="inferred from homology"/>
<comment type="caution">
    <text evidence="4">The sequence shown here is derived from an EMBL/GenBank/DDBJ whole genome shotgun (WGS) entry which is preliminary data.</text>
</comment>
<dbReference type="PANTHER" id="PTHR24320">
    <property type="entry name" value="RETINOL DEHYDROGENASE"/>
    <property type="match status" value="1"/>
</dbReference>
<dbReference type="PRINTS" id="PR00081">
    <property type="entry name" value="GDHRDH"/>
</dbReference>
<comment type="similarity">
    <text evidence="1">Belongs to the short-chain dehydrogenases/reductases (SDR) family.</text>
</comment>
<dbReference type="OrthoDB" id="191139at2759"/>
<evidence type="ECO:0000256" key="3">
    <source>
        <dbReference type="ARBA" id="ARBA00023002"/>
    </source>
</evidence>
<dbReference type="Pfam" id="PF00106">
    <property type="entry name" value="adh_short"/>
    <property type="match status" value="1"/>
</dbReference>